<keyword evidence="1" id="KW-0472">Membrane</keyword>
<accession>A0ABS4J5U2</accession>
<proteinExistence type="predicted"/>
<reference evidence="2 3" key="1">
    <citation type="submission" date="2021-03" db="EMBL/GenBank/DDBJ databases">
        <title>Genomic Encyclopedia of Type Strains, Phase IV (KMG-IV): sequencing the most valuable type-strain genomes for metagenomic binning, comparative biology and taxonomic classification.</title>
        <authorList>
            <person name="Goeker M."/>
        </authorList>
    </citation>
    <scope>NUCLEOTIDE SEQUENCE [LARGE SCALE GENOMIC DNA]</scope>
    <source>
        <strain evidence="2 3">DSM 26048</strain>
    </source>
</reference>
<keyword evidence="1" id="KW-1133">Transmembrane helix</keyword>
<protein>
    <submittedName>
        <fullName evidence="2">Uncharacterized protein</fullName>
    </submittedName>
</protein>
<feature type="transmembrane region" description="Helical" evidence="1">
    <location>
        <begin position="191"/>
        <end position="215"/>
    </location>
</feature>
<dbReference type="RefSeq" id="WP_209977024.1">
    <property type="nucleotide sequence ID" value="NZ_JAGGLB010000032.1"/>
</dbReference>
<keyword evidence="3" id="KW-1185">Reference proteome</keyword>
<gene>
    <name evidence="2" type="ORF">J2Z66_006851</name>
</gene>
<comment type="caution">
    <text evidence="2">The sequence shown here is derived from an EMBL/GenBank/DDBJ whole genome shotgun (WGS) entry which is preliminary data.</text>
</comment>
<keyword evidence="1" id="KW-0812">Transmembrane</keyword>
<dbReference type="EMBL" id="JAGGLB010000032">
    <property type="protein sequence ID" value="MBP1995209.1"/>
    <property type="molecule type" value="Genomic_DNA"/>
</dbReference>
<evidence type="ECO:0000313" key="2">
    <source>
        <dbReference type="EMBL" id="MBP1995209.1"/>
    </source>
</evidence>
<name>A0ABS4J5U2_9BACL</name>
<evidence type="ECO:0000256" key="1">
    <source>
        <dbReference type="SAM" id="Phobius"/>
    </source>
</evidence>
<organism evidence="2 3">
    <name type="scientific">Paenibacillus eucommiae</name>
    <dbReference type="NCBI Taxonomy" id="1355755"/>
    <lineage>
        <taxon>Bacteria</taxon>
        <taxon>Bacillati</taxon>
        <taxon>Bacillota</taxon>
        <taxon>Bacilli</taxon>
        <taxon>Bacillales</taxon>
        <taxon>Paenibacillaceae</taxon>
        <taxon>Paenibacillus</taxon>
    </lineage>
</organism>
<dbReference type="Proteomes" id="UP001519287">
    <property type="component" value="Unassembled WGS sequence"/>
</dbReference>
<evidence type="ECO:0000313" key="3">
    <source>
        <dbReference type="Proteomes" id="UP001519287"/>
    </source>
</evidence>
<sequence>MKIIIGVSLIILGLMISLATFDPLYVMYKEKQISKTLQKKYFINEPDYNTNHFEINGNSIEINEIPKGENVANIQVLLNGKVLFEPMDVPVLEDEKRRLWVNIYSIHNRKETSHQNDLTAIVQSMPPNAKSWNLYLINNQKKLETKHITNEDRFNNENISDDYLDIHLIKITTSAMIGYKSDINYASINPLAYVIPRVIFIFGIVLIVVGILFFLSARKLKKEIK</sequence>